<keyword evidence="8 10" id="KW-0030">Aminoacyl-tRNA synthetase</keyword>
<feature type="domain" description="Aminoacyl-transfer RNA synthetases class-II family profile" evidence="11">
    <location>
        <begin position="1"/>
        <end position="358"/>
    </location>
</feature>
<evidence type="ECO:0000259" key="11">
    <source>
        <dbReference type="PROSITE" id="PS50862"/>
    </source>
</evidence>
<evidence type="ECO:0000313" key="13">
    <source>
        <dbReference type="Proteomes" id="UP001589891"/>
    </source>
</evidence>
<keyword evidence="6 10" id="KW-0067">ATP-binding</keyword>
<evidence type="ECO:0000256" key="3">
    <source>
        <dbReference type="ARBA" id="ARBA00022490"/>
    </source>
</evidence>
<keyword evidence="3 10" id="KW-0963">Cytoplasm</keyword>
<gene>
    <name evidence="10 12" type="primary">hisS</name>
    <name evidence="12" type="ORF">ACFFGX_02430</name>
</gene>
<dbReference type="NCBIfam" id="TIGR00442">
    <property type="entry name" value="hisS"/>
    <property type="match status" value="1"/>
</dbReference>
<dbReference type="InterPro" id="IPR036621">
    <property type="entry name" value="Anticodon-bd_dom_sf"/>
</dbReference>
<dbReference type="InterPro" id="IPR045864">
    <property type="entry name" value="aa-tRNA-synth_II/BPL/LPL"/>
</dbReference>
<keyword evidence="4 10" id="KW-0436">Ligase</keyword>
<comment type="caution">
    <text evidence="12">The sequence shown here is derived from an EMBL/GenBank/DDBJ whole genome shotgun (WGS) entry which is preliminary data.</text>
</comment>
<comment type="subcellular location">
    <subcellularLocation>
        <location evidence="10">Cytoplasm</location>
    </subcellularLocation>
</comment>
<dbReference type="SUPFAM" id="SSF52954">
    <property type="entry name" value="Class II aaRS ABD-related"/>
    <property type="match status" value="1"/>
</dbReference>
<dbReference type="InterPro" id="IPR015807">
    <property type="entry name" value="His-tRNA-ligase"/>
</dbReference>
<accession>A0ABV6SH12</accession>
<comment type="catalytic activity">
    <reaction evidence="9 10">
        <text>tRNA(His) + L-histidine + ATP = L-histidyl-tRNA(His) + AMP + diphosphate + H(+)</text>
        <dbReference type="Rhea" id="RHEA:17313"/>
        <dbReference type="Rhea" id="RHEA-COMP:9665"/>
        <dbReference type="Rhea" id="RHEA-COMP:9689"/>
        <dbReference type="ChEBI" id="CHEBI:15378"/>
        <dbReference type="ChEBI" id="CHEBI:30616"/>
        <dbReference type="ChEBI" id="CHEBI:33019"/>
        <dbReference type="ChEBI" id="CHEBI:57595"/>
        <dbReference type="ChEBI" id="CHEBI:78442"/>
        <dbReference type="ChEBI" id="CHEBI:78527"/>
        <dbReference type="ChEBI" id="CHEBI:456215"/>
        <dbReference type="EC" id="6.1.1.21"/>
    </reaction>
</comment>
<evidence type="ECO:0000256" key="1">
    <source>
        <dbReference type="ARBA" id="ARBA00008226"/>
    </source>
</evidence>
<dbReference type="Gene3D" id="3.30.930.10">
    <property type="entry name" value="Bira Bifunctional Protein, Domain 2"/>
    <property type="match status" value="1"/>
</dbReference>
<evidence type="ECO:0000256" key="9">
    <source>
        <dbReference type="ARBA" id="ARBA00047639"/>
    </source>
</evidence>
<evidence type="ECO:0000313" key="12">
    <source>
        <dbReference type="EMBL" id="MFC0708498.1"/>
    </source>
</evidence>
<dbReference type="PANTHER" id="PTHR43707">
    <property type="entry name" value="HISTIDYL-TRNA SYNTHETASE"/>
    <property type="match status" value="1"/>
</dbReference>
<evidence type="ECO:0000256" key="4">
    <source>
        <dbReference type="ARBA" id="ARBA00022598"/>
    </source>
</evidence>
<dbReference type="GO" id="GO:0004821">
    <property type="term" value="F:histidine-tRNA ligase activity"/>
    <property type="evidence" value="ECO:0007669"/>
    <property type="project" value="UniProtKB-EC"/>
</dbReference>
<dbReference type="PIRSF" id="PIRSF001549">
    <property type="entry name" value="His-tRNA_synth"/>
    <property type="match status" value="1"/>
</dbReference>
<comment type="subunit">
    <text evidence="2 10">Homodimer.</text>
</comment>
<dbReference type="HAMAP" id="MF_00127">
    <property type="entry name" value="His_tRNA_synth"/>
    <property type="match status" value="1"/>
</dbReference>
<evidence type="ECO:0000256" key="10">
    <source>
        <dbReference type="HAMAP-Rule" id="MF_00127"/>
    </source>
</evidence>
<dbReference type="Pfam" id="PF03129">
    <property type="entry name" value="HGTP_anticodon"/>
    <property type="match status" value="1"/>
</dbReference>
<sequence>MSKNIQAIRGMNDILPEQTPLWRYFENSVAGLLDSYGYRQIRMPIVEFTELFKRSIGEVTDIVEKEMYTFEDRNGDSLTLRPEGTASCVRAVLEHGISGGGQVQKLWYVGPMFRHERPQKGRYRQFQQIGVEVFNLPGPDIDAELIVLTWRLWGLLGLREAVTLELNSLGSSEARARYREALVEYLSARFERLDEDSQRRLSSNPLRILDSKNPETQALLVDAPRLADYLDEDSRQHFEGLKARLDVAGIPYVINPKLVRGLDYYGKTVFEWVTDKLGSQGTVCAGGRYDGLVEQLGGKPTPAVGFAMGVERLVLLLETLERVPAELSRQVDVYFCAFGEAAELAALGLAERLRDALPGLRLAVNAGAGSFKSQLKKADKSGALYALVLGEDELAGRIVGLKSLRAEGEQQNVGWDELGERLAACLRA</sequence>
<dbReference type="CDD" id="cd00773">
    <property type="entry name" value="HisRS-like_core"/>
    <property type="match status" value="1"/>
</dbReference>
<dbReference type="InterPro" id="IPR004154">
    <property type="entry name" value="Anticodon-bd"/>
</dbReference>
<dbReference type="InterPro" id="IPR004516">
    <property type="entry name" value="HisRS/HisZ"/>
</dbReference>
<dbReference type="InterPro" id="IPR006195">
    <property type="entry name" value="aa-tRNA-synth_II"/>
</dbReference>
<dbReference type="SUPFAM" id="SSF55681">
    <property type="entry name" value="Class II aaRS and biotin synthetases"/>
    <property type="match status" value="1"/>
</dbReference>
<proteinExistence type="inferred from homology"/>
<comment type="similarity">
    <text evidence="1 10">Belongs to the class-II aminoacyl-tRNA synthetase family.</text>
</comment>
<evidence type="ECO:0000256" key="5">
    <source>
        <dbReference type="ARBA" id="ARBA00022741"/>
    </source>
</evidence>
<protein>
    <recommendedName>
        <fullName evidence="10">Histidine--tRNA ligase</fullName>
        <ecNumber evidence="10">6.1.1.21</ecNumber>
    </recommendedName>
    <alternativeName>
        <fullName evidence="10">Histidyl-tRNA synthetase</fullName>
        <shortName evidence="10">HisRS</shortName>
    </alternativeName>
</protein>
<dbReference type="InterPro" id="IPR041715">
    <property type="entry name" value="HisRS-like_core"/>
</dbReference>
<organism evidence="12 13">
    <name type="scientific">Azorhizophilus paspali</name>
    <name type="common">Azotobacter paspali</name>
    <dbReference type="NCBI Taxonomy" id="69963"/>
    <lineage>
        <taxon>Bacteria</taxon>
        <taxon>Pseudomonadati</taxon>
        <taxon>Pseudomonadota</taxon>
        <taxon>Gammaproteobacteria</taxon>
        <taxon>Pseudomonadales</taxon>
        <taxon>Pseudomonadaceae</taxon>
        <taxon>Azorhizophilus</taxon>
    </lineage>
</organism>
<reference evidence="12 13" key="1">
    <citation type="submission" date="2024-09" db="EMBL/GenBank/DDBJ databases">
        <authorList>
            <person name="Sun Q."/>
            <person name="Mori K."/>
        </authorList>
    </citation>
    <scope>NUCLEOTIDE SEQUENCE [LARGE SCALE GENOMIC DNA]</scope>
    <source>
        <strain evidence="12 13">NCAIM B.01794</strain>
    </source>
</reference>
<keyword evidence="5 10" id="KW-0547">Nucleotide-binding</keyword>
<dbReference type="EMBL" id="JBHLSS010000017">
    <property type="protein sequence ID" value="MFC0708498.1"/>
    <property type="molecule type" value="Genomic_DNA"/>
</dbReference>
<name>A0ABV6SH12_AZOPA</name>
<dbReference type="Pfam" id="PF13393">
    <property type="entry name" value="tRNA-synt_His"/>
    <property type="match status" value="1"/>
</dbReference>
<dbReference type="PANTHER" id="PTHR43707:SF1">
    <property type="entry name" value="HISTIDINE--TRNA LIGASE, MITOCHONDRIAL-RELATED"/>
    <property type="match status" value="1"/>
</dbReference>
<dbReference type="PROSITE" id="PS50862">
    <property type="entry name" value="AA_TRNA_LIGASE_II"/>
    <property type="match status" value="1"/>
</dbReference>
<dbReference type="RefSeq" id="WP_376942521.1">
    <property type="nucleotide sequence ID" value="NZ_CP171449.1"/>
</dbReference>
<evidence type="ECO:0000256" key="8">
    <source>
        <dbReference type="ARBA" id="ARBA00023146"/>
    </source>
</evidence>
<dbReference type="Proteomes" id="UP001589891">
    <property type="component" value="Unassembled WGS sequence"/>
</dbReference>
<evidence type="ECO:0000256" key="2">
    <source>
        <dbReference type="ARBA" id="ARBA00011738"/>
    </source>
</evidence>
<dbReference type="Gene3D" id="3.40.50.800">
    <property type="entry name" value="Anticodon-binding domain"/>
    <property type="match status" value="1"/>
</dbReference>
<keyword evidence="7 10" id="KW-0648">Protein biosynthesis</keyword>
<keyword evidence="13" id="KW-1185">Reference proteome</keyword>
<evidence type="ECO:0000256" key="7">
    <source>
        <dbReference type="ARBA" id="ARBA00022917"/>
    </source>
</evidence>
<dbReference type="EC" id="6.1.1.21" evidence="10"/>
<evidence type="ECO:0000256" key="6">
    <source>
        <dbReference type="ARBA" id="ARBA00022840"/>
    </source>
</evidence>